<dbReference type="SUPFAM" id="SSF57850">
    <property type="entry name" value="RING/U-box"/>
    <property type="match status" value="1"/>
</dbReference>
<evidence type="ECO:0000259" key="2">
    <source>
        <dbReference type="PROSITE" id="PS50089"/>
    </source>
</evidence>
<organism evidence="3 4">
    <name type="scientific">Lachancea meyersii CBS 8951</name>
    <dbReference type="NCBI Taxonomy" id="1266667"/>
    <lineage>
        <taxon>Eukaryota</taxon>
        <taxon>Fungi</taxon>
        <taxon>Dikarya</taxon>
        <taxon>Ascomycota</taxon>
        <taxon>Saccharomycotina</taxon>
        <taxon>Saccharomycetes</taxon>
        <taxon>Saccharomycetales</taxon>
        <taxon>Saccharomycetaceae</taxon>
        <taxon>Lachancea</taxon>
    </lineage>
</organism>
<keyword evidence="1" id="KW-0862">Zinc</keyword>
<dbReference type="GO" id="GO:0008270">
    <property type="term" value="F:zinc ion binding"/>
    <property type="evidence" value="ECO:0007669"/>
    <property type="project" value="UniProtKB-KW"/>
</dbReference>
<keyword evidence="4" id="KW-1185">Reference proteome</keyword>
<keyword evidence="1" id="KW-0863">Zinc-finger</keyword>
<evidence type="ECO:0000313" key="3">
    <source>
        <dbReference type="EMBL" id="SCU89892.1"/>
    </source>
</evidence>
<evidence type="ECO:0000256" key="1">
    <source>
        <dbReference type="PROSITE-ProRule" id="PRU00175"/>
    </source>
</evidence>
<sequence length="293" mass="33788">MTRDECPICLEPLDETRSRLVDCGHEYHFDCIRKWHQHSQDLKCPTCRKPSHYLEKANQKVKIDLRKCGDANRAIVELAGSISNLALEPENQSRSWTLSSLECGICGTLDSEINRYCTVCYTAYHERCLRVLQLEVGDFCHRLFCCNCHQAFADSDESSSVRSRTIQRLDMPRIHNQPSPLNRGSNDPSEIDESWKLLSQLQSEARLQAIASHKRSIQNHVRRALNLHFFDSAPSGCRTVDKKQFTDINKSVSRRLYRMSDYVYCPESINYDDEARRLIQQELSRLCPGPCTS</sequence>
<dbReference type="OrthoDB" id="8062037at2759"/>
<dbReference type="EMBL" id="LT598481">
    <property type="protein sequence ID" value="SCU89892.1"/>
    <property type="molecule type" value="Genomic_DNA"/>
</dbReference>
<protein>
    <submittedName>
        <fullName evidence="3">LAME_0E06040g1_1</fullName>
    </submittedName>
</protein>
<feature type="domain" description="RING-type" evidence="2">
    <location>
        <begin position="6"/>
        <end position="48"/>
    </location>
</feature>
<evidence type="ECO:0000313" key="4">
    <source>
        <dbReference type="Proteomes" id="UP000191144"/>
    </source>
</evidence>
<dbReference type="PROSITE" id="PS50089">
    <property type="entry name" value="ZF_RING_2"/>
    <property type="match status" value="1"/>
</dbReference>
<dbReference type="Pfam" id="PF13639">
    <property type="entry name" value="zf-RING_2"/>
    <property type="match status" value="1"/>
</dbReference>
<dbReference type="SMART" id="SM00184">
    <property type="entry name" value="RING"/>
    <property type="match status" value="1"/>
</dbReference>
<gene>
    <name evidence="3" type="ORF">LAME_0E06040G</name>
</gene>
<reference evidence="4" key="1">
    <citation type="submission" date="2016-03" db="EMBL/GenBank/DDBJ databases">
        <authorList>
            <person name="Devillers Hugo."/>
        </authorList>
    </citation>
    <scope>NUCLEOTIDE SEQUENCE [LARGE SCALE GENOMIC DNA]</scope>
</reference>
<dbReference type="InterPro" id="IPR013083">
    <property type="entry name" value="Znf_RING/FYVE/PHD"/>
</dbReference>
<name>A0A1G4JIE4_9SACH</name>
<proteinExistence type="predicted"/>
<dbReference type="InterPro" id="IPR001841">
    <property type="entry name" value="Znf_RING"/>
</dbReference>
<dbReference type="AlphaFoldDB" id="A0A1G4JIE4"/>
<dbReference type="Gene3D" id="3.30.40.10">
    <property type="entry name" value="Zinc/RING finger domain, C3HC4 (zinc finger)"/>
    <property type="match status" value="1"/>
</dbReference>
<dbReference type="Proteomes" id="UP000191144">
    <property type="component" value="Chromosome E"/>
</dbReference>
<accession>A0A1G4JIE4</accession>
<keyword evidence="1" id="KW-0479">Metal-binding</keyword>